<evidence type="ECO:0000256" key="7">
    <source>
        <dbReference type="PIRSR" id="PIRSR601765-1"/>
    </source>
</evidence>
<dbReference type="InterPro" id="IPR001765">
    <property type="entry name" value="Carbonic_anhydrase"/>
</dbReference>
<dbReference type="Gene3D" id="3.40.1050.10">
    <property type="entry name" value="Carbonic anhydrase"/>
    <property type="match status" value="1"/>
</dbReference>
<dbReference type="AlphaFoldDB" id="A0A9P6DJL2"/>
<keyword evidence="9" id="KW-0732">Signal</keyword>
<dbReference type="EMBL" id="MU154526">
    <property type="protein sequence ID" value="KAF9500678.1"/>
    <property type="molecule type" value="Genomic_DNA"/>
</dbReference>
<dbReference type="Proteomes" id="UP000807025">
    <property type="component" value="Unassembled WGS sequence"/>
</dbReference>
<accession>A0A9P6DJL2</accession>
<evidence type="ECO:0000256" key="8">
    <source>
        <dbReference type="RuleBase" id="RU003956"/>
    </source>
</evidence>
<dbReference type="SMR" id="A0A9P6DJL2"/>
<evidence type="ECO:0000256" key="1">
    <source>
        <dbReference type="ARBA" id="ARBA00006217"/>
    </source>
</evidence>
<dbReference type="SMART" id="SM00947">
    <property type="entry name" value="Pro_CA"/>
    <property type="match status" value="1"/>
</dbReference>
<evidence type="ECO:0000313" key="11">
    <source>
        <dbReference type="Proteomes" id="UP000807025"/>
    </source>
</evidence>
<evidence type="ECO:0000256" key="5">
    <source>
        <dbReference type="ARBA" id="ARBA00023239"/>
    </source>
</evidence>
<sequence length="337" mass="35980">MFARQILVLIVSLSVALAHPLALHKQARGAVPGIQAREIASEFQALFDGNQQFRTSIASSQQPTLLKSLTDEGQAPPFMFLGCSDSRVSEGTVFSAKPGTLFSQRNIANQFHHTDANTHSVYSYAIAELKVKHVIIMGHYGCGGVAAAIATPPKAPIDAANGAVQNWIAPIREIFATSTRPEIVELRERIKGQEEVEEPEPQEPGFRALVEENVKAGVRAMVADSVLSNHYAALAGNSTEGIKGRSVEGPLSDVFVHGLVYDIENGEIRDLGISVGPPGKPIPELPFPKVNSTAPASVEPINNTVGDVATTSTTTEHSAREACMQGCKAKRGLFSSH</sequence>
<name>A0A9P6DJL2_PLEER</name>
<comment type="catalytic activity">
    <reaction evidence="6 8">
        <text>hydrogencarbonate + H(+) = CO2 + H2O</text>
        <dbReference type="Rhea" id="RHEA:10748"/>
        <dbReference type="ChEBI" id="CHEBI:15377"/>
        <dbReference type="ChEBI" id="CHEBI:15378"/>
        <dbReference type="ChEBI" id="CHEBI:16526"/>
        <dbReference type="ChEBI" id="CHEBI:17544"/>
        <dbReference type="EC" id="4.2.1.1"/>
    </reaction>
</comment>
<evidence type="ECO:0000313" key="10">
    <source>
        <dbReference type="EMBL" id="KAF9500678.1"/>
    </source>
</evidence>
<dbReference type="InterPro" id="IPR036874">
    <property type="entry name" value="Carbonic_anhydrase_sf"/>
</dbReference>
<evidence type="ECO:0000256" key="3">
    <source>
        <dbReference type="ARBA" id="ARBA00022723"/>
    </source>
</evidence>
<evidence type="ECO:0000256" key="2">
    <source>
        <dbReference type="ARBA" id="ARBA00012925"/>
    </source>
</evidence>
<organism evidence="10 11">
    <name type="scientific">Pleurotus eryngii</name>
    <name type="common">Boletus of the steppes</name>
    <dbReference type="NCBI Taxonomy" id="5323"/>
    <lineage>
        <taxon>Eukaryota</taxon>
        <taxon>Fungi</taxon>
        <taxon>Dikarya</taxon>
        <taxon>Basidiomycota</taxon>
        <taxon>Agaricomycotina</taxon>
        <taxon>Agaricomycetes</taxon>
        <taxon>Agaricomycetidae</taxon>
        <taxon>Agaricales</taxon>
        <taxon>Pleurotineae</taxon>
        <taxon>Pleurotaceae</taxon>
        <taxon>Pleurotus</taxon>
    </lineage>
</organism>
<comment type="function">
    <text evidence="8">Reversible hydration of carbon dioxide.</text>
</comment>
<feature type="chain" id="PRO_5040239908" description="Carbonic anhydrase" evidence="9">
    <location>
        <begin position="19"/>
        <end position="337"/>
    </location>
</feature>
<feature type="signal peptide" evidence="9">
    <location>
        <begin position="1"/>
        <end position="18"/>
    </location>
</feature>
<dbReference type="PANTHER" id="PTHR11002">
    <property type="entry name" value="CARBONIC ANHYDRASE"/>
    <property type="match status" value="1"/>
</dbReference>
<feature type="binding site" evidence="7">
    <location>
        <position position="142"/>
    </location>
    <ligand>
        <name>Zn(2+)</name>
        <dbReference type="ChEBI" id="CHEBI:29105"/>
    </ligand>
</feature>
<keyword evidence="3 7" id="KW-0479">Metal-binding</keyword>
<gene>
    <name evidence="10" type="ORF">BDN71DRAFT_1501885</name>
</gene>
<evidence type="ECO:0000256" key="6">
    <source>
        <dbReference type="ARBA" id="ARBA00048348"/>
    </source>
</evidence>
<dbReference type="SUPFAM" id="SSF53056">
    <property type="entry name" value="beta-carbonic anhydrase, cab"/>
    <property type="match status" value="1"/>
</dbReference>
<dbReference type="EC" id="4.2.1.1" evidence="2 8"/>
<dbReference type="Pfam" id="PF00484">
    <property type="entry name" value="Pro_CA"/>
    <property type="match status" value="1"/>
</dbReference>
<feature type="binding site" evidence="7">
    <location>
        <position position="139"/>
    </location>
    <ligand>
        <name>Zn(2+)</name>
        <dbReference type="ChEBI" id="CHEBI:29105"/>
    </ligand>
</feature>
<feature type="binding site" evidence="7">
    <location>
        <position position="83"/>
    </location>
    <ligand>
        <name>Zn(2+)</name>
        <dbReference type="ChEBI" id="CHEBI:29105"/>
    </ligand>
</feature>
<dbReference type="GO" id="GO:0004089">
    <property type="term" value="F:carbonate dehydratase activity"/>
    <property type="evidence" value="ECO:0007669"/>
    <property type="project" value="UniProtKB-UniRule"/>
</dbReference>
<keyword evidence="11" id="KW-1185">Reference proteome</keyword>
<dbReference type="GO" id="GO:0008270">
    <property type="term" value="F:zinc ion binding"/>
    <property type="evidence" value="ECO:0007669"/>
    <property type="project" value="UniProtKB-UniRule"/>
</dbReference>
<dbReference type="PANTHER" id="PTHR11002:SF76">
    <property type="entry name" value="CARBONIC ANHYDRASE"/>
    <property type="match status" value="1"/>
</dbReference>
<comment type="cofactor">
    <cofactor evidence="7">
        <name>Zn(2+)</name>
        <dbReference type="ChEBI" id="CHEBI:29105"/>
    </cofactor>
    <text evidence="7">Binds 1 zinc ion per subunit.</text>
</comment>
<comment type="caution">
    <text evidence="10">The sequence shown here is derived from an EMBL/GenBank/DDBJ whole genome shotgun (WGS) entry which is preliminary data.</text>
</comment>
<feature type="binding site" evidence="7">
    <location>
        <position position="85"/>
    </location>
    <ligand>
        <name>Zn(2+)</name>
        <dbReference type="ChEBI" id="CHEBI:29105"/>
    </ligand>
</feature>
<comment type="similarity">
    <text evidence="1 8">Belongs to the beta-class carbonic anhydrase family.</text>
</comment>
<dbReference type="OrthoDB" id="10248475at2759"/>
<evidence type="ECO:0000256" key="9">
    <source>
        <dbReference type="SAM" id="SignalP"/>
    </source>
</evidence>
<protein>
    <recommendedName>
        <fullName evidence="2 8">Carbonic anhydrase</fullName>
        <ecNumber evidence="2 8">4.2.1.1</ecNumber>
    </recommendedName>
    <alternativeName>
        <fullName evidence="8">Carbonate dehydratase</fullName>
    </alternativeName>
</protein>
<dbReference type="GO" id="GO:0034599">
    <property type="term" value="P:cellular response to oxidative stress"/>
    <property type="evidence" value="ECO:0007669"/>
    <property type="project" value="TreeGrafter"/>
</dbReference>
<keyword evidence="5 8" id="KW-0456">Lyase</keyword>
<proteinExistence type="inferred from homology"/>
<dbReference type="GO" id="GO:0071244">
    <property type="term" value="P:cellular response to carbon dioxide"/>
    <property type="evidence" value="ECO:0007669"/>
    <property type="project" value="TreeGrafter"/>
</dbReference>
<reference evidence="10" key="1">
    <citation type="submission" date="2020-11" db="EMBL/GenBank/DDBJ databases">
        <authorList>
            <consortium name="DOE Joint Genome Institute"/>
            <person name="Ahrendt S."/>
            <person name="Riley R."/>
            <person name="Andreopoulos W."/>
            <person name="Labutti K."/>
            <person name="Pangilinan J."/>
            <person name="Ruiz-Duenas F.J."/>
            <person name="Barrasa J.M."/>
            <person name="Sanchez-Garcia M."/>
            <person name="Camarero S."/>
            <person name="Miyauchi S."/>
            <person name="Serrano A."/>
            <person name="Linde D."/>
            <person name="Babiker R."/>
            <person name="Drula E."/>
            <person name="Ayuso-Fernandez I."/>
            <person name="Pacheco R."/>
            <person name="Padilla G."/>
            <person name="Ferreira P."/>
            <person name="Barriuso J."/>
            <person name="Kellner H."/>
            <person name="Castanera R."/>
            <person name="Alfaro M."/>
            <person name="Ramirez L."/>
            <person name="Pisabarro A.G."/>
            <person name="Kuo A."/>
            <person name="Tritt A."/>
            <person name="Lipzen A."/>
            <person name="He G."/>
            <person name="Yan M."/>
            <person name="Ng V."/>
            <person name="Cullen D."/>
            <person name="Martin F."/>
            <person name="Rosso M.-N."/>
            <person name="Henrissat B."/>
            <person name="Hibbett D."/>
            <person name="Martinez A.T."/>
            <person name="Grigoriev I.V."/>
        </authorList>
    </citation>
    <scope>NUCLEOTIDE SEQUENCE</scope>
    <source>
        <strain evidence="10">ATCC 90797</strain>
    </source>
</reference>
<keyword evidence="4 7" id="KW-0862">Zinc</keyword>
<evidence type="ECO:0000256" key="4">
    <source>
        <dbReference type="ARBA" id="ARBA00022833"/>
    </source>
</evidence>